<dbReference type="SUPFAM" id="SSF58104">
    <property type="entry name" value="Methyl-accepting chemotaxis protein (MCP) signaling domain"/>
    <property type="match status" value="1"/>
</dbReference>
<dbReference type="PANTHER" id="PTHR43531">
    <property type="entry name" value="PROTEIN ICFG"/>
    <property type="match status" value="1"/>
</dbReference>
<evidence type="ECO:0000256" key="5">
    <source>
        <dbReference type="SAM" id="Phobius"/>
    </source>
</evidence>
<evidence type="ECO:0000256" key="4">
    <source>
        <dbReference type="SAM" id="MobiDB-lite"/>
    </source>
</evidence>
<dbReference type="Gene3D" id="1.10.287.950">
    <property type="entry name" value="Methyl-accepting chemotaxis protein"/>
    <property type="match status" value="1"/>
</dbReference>
<feature type="compositionally biased region" description="Basic and acidic residues" evidence="4">
    <location>
        <begin position="446"/>
        <end position="456"/>
    </location>
</feature>
<dbReference type="PROSITE" id="PS50111">
    <property type="entry name" value="CHEMOTAXIS_TRANSDUC_2"/>
    <property type="match status" value="1"/>
</dbReference>
<feature type="transmembrane region" description="Helical" evidence="5">
    <location>
        <begin position="12"/>
        <end position="34"/>
    </location>
</feature>
<keyword evidence="1" id="KW-0145">Chemotaxis</keyword>
<keyword evidence="8" id="KW-1185">Reference proteome</keyword>
<dbReference type="PROSITE" id="PS51257">
    <property type="entry name" value="PROKAR_LIPOPROTEIN"/>
    <property type="match status" value="1"/>
</dbReference>
<feature type="transmembrane region" description="Helical" evidence="5">
    <location>
        <begin position="153"/>
        <end position="180"/>
    </location>
</feature>
<dbReference type="PANTHER" id="PTHR43531:SF11">
    <property type="entry name" value="METHYL-ACCEPTING CHEMOTAXIS PROTEIN 3"/>
    <property type="match status" value="1"/>
</dbReference>
<keyword evidence="5" id="KW-0812">Transmembrane</keyword>
<evidence type="ECO:0000256" key="2">
    <source>
        <dbReference type="ARBA" id="ARBA00029447"/>
    </source>
</evidence>
<gene>
    <name evidence="7" type="ORF">dnm_012700</name>
</gene>
<evidence type="ECO:0000256" key="1">
    <source>
        <dbReference type="ARBA" id="ARBA00022500"/>
    </source>
</evidence>
<name>A0A975BHA5_9BACT</name>
<feature type="region of interest" description="Disordered" evidence="4">
    <location>
        <begin position="444"/>
        <end position="467"/>
    </location>
</feature>
<sequence>MEQETIRRKMGTISVIMIFVSIFIAACFSSYDYVAERKKLEESFNESIAPISKRLANSLEKPLWFLDENLARKLIELEMVNKRVYGVVVRESDGEKIFLSIQRDSNWQFVTSRENISGNFVVKNEKIFYGNKQVGHVEVYFTTRFIEDALRHLIIFMVVKVLVMSGCLVAVLLFIVNFFFVKPIAQVVKGLDVVRGEVDYASDRVASTGHKLIQGASKQASAVEETSSSLEQITSMTRQNTQNVTHANDLMIETSKVVAEAASSMTQLTSSIDTISKTSEETRKVIRTIEEIAFQTNLLALNAAVEAARAGQAGAGFAVVADEVRNLAMRSSQAVRNTAALIEASVEETKNGIDLIYQANEAFTNVASGAQKIGELLGEVTASSQEQAQGIEQVSTAMEAIGKVTQENVLSTEETASAIREIRIQVERLKDFVMKLVALIGKKSQKTPDKPKDIKSGSDFGRSSVPDHDRFLKNIKAALWNKSVFKHFSKSDKINSK</sequence>
<evidence type="ECO:0000256" key="3">
    <source>
        <dbReference type="PROSITE-ProRule" id="PRU00284"/>
    </source>
</evidence>
<comment type="similarity">
    <text evidence="2">Belongs to the methyl-accepting chemotaxis (MCP) protein family.</text>
</comment>
<organism evidence="7 8">
    <name type="scientific">Desulfonema magnum</name>
    <dbReference type="NCBI Taxonomy" id="45655"/>
    <lineage>
        <taxon>Bacteria</taxon>
        <taxon>Pseudomonadati</taxon>
        <taxon>Thermodesulfobacteriota</taxon>
        <taxon>Desulfobacteria</taxon>
        <taxon>Desulfobacterales</taxon>
        <taxon>Desulfococcaceae</taxon>
        <taxon>Desulfonema</taxon>
    </lineage>
</organism>
<dbReference type="EMBL" id="CP061800">
    <property type="protein sequence ID" value="QTA85265.1"/>
    <property type="molecule type" value="Genomic_DNA"/>
</dbReference>
<keyword evidence="5" id="KW-1133">Transmembrane helix</keyword>
<evidence type="ECO:0000259" key="6">
    <source>
        <dbReference type="PROSITE" id="PS50111"/>
    </source>
</evidence>
<evidence type="ECO:0000313" key="7">
    <source>
        <dbReference type="EMBL" id="QTA85265.1"/>
    </source>
</evidence>
<dbReference type="GO" id="GO:0004888">
    <property type="term" value="F:transmembrane signaling receptor activity"/>
    <property type="evidence" value="ECO:0007669"/>
    <property type="project" value="InterPro"/>
</dbReference>
<evidence type="ECO:0000313" key="8">
    <source>
        <dbReference type="Proteomes" id="UP000663722"/>
    </source>
</evidence>
<proteinExistence type="inferred from homology"/>
<dbReference type="Pfam" id="PF00015">
    <property type="entry name" value="MCPsignal"/>
    <property type="match status" value="1"/>
</dbReference>
<keyword evidence="5" id="KW-0472">Membrane</keyword>
<dbReference type="InterPro" id="IPR004090">
    <property type="entry name" value="Chemotax_Me-accpt_rcpt"/>
</dbReference>
<dbReference type="InterPro" id="IPR004089">
    <property type="entry name" value="MCPsignal_dom"/>
</dbReference>
<dbReference type="KEGG" id="dmm:dnm_012700"/>
<keyword evidence="3" id="KW-0807">Transducer</keyword>
<dbReference type="InterPro" id="IPR051310">
    <property type="entry name" value="MCP_chemotaxis"/>
</dbReference>
<feature type="domain" description="Methyl-accepting transducer" evidence="6">
    <location>
        <begin position="194"/>
        <end position="423"/>
    </location>
</feature>
<protein>
    <submittedName>
        <fullName evidence="7">Methyl-accepting chemotaxis protein domain-containing protein</fullName>
    </submittedName>
</protein>
<dbReference type="GO" id="GO:0005886">
    <property type="term" value="C:plasma membrane"/>
    <property type="evidence" value="ECO:0007669"/>
    <property type="project" value="TreeGrafter"/>
</dbReference>
<accession>A0A975BHA5</accession>
<dbReference type="GO" id="GO:0007165">
    <property type="term" value="P:signal transduction"/>
    <property type="evidence" value="ECO:0007669"/>
    <property type="project" value="UniProtKB-KW"/>
</dbReference>
<reference evidence="7" key="1">
    <citation type="journal article" date="2021" name="Microb. Physiol.">
        <title>Proteogenomic Insights into the Physiology of Marine, Sulfate-Reducing, Filamentous Desulfonema limicola and Desulfonema magnum.</title>
        <authorList>
            <person name="Schnaars V."/>
            <person name="Wohlbrand L."/>
            <person name="Scheve S."/>
            <person name="Hinrichs C."/>
            <person name="Reinhardt R."/>
            <person name="Rabus R."/>
        </authorList>
    </citation>
    <scope>NUCLEOTIDE SEQUENCE</scope>
    <source>
        <strain evidence="7">4be13</strain>
    </source>
</reference>
<dbReference type="PRINTS" id="PR00260">
    <property type="entry name" value="CHEMTRNSDUCR"/>
</dbReference>
<dbReference type="SMART" id="SM00283">
    <property type="entry name" value="MA"/>
    <property type="match status" value="1"/>
</dbReference>
<dbReference type="AlphaFoldDB" id="A0A975BHA5"/>
<dbReference type="Proteomes" id="UP000663722">
    <property type="component" value="Chromosome"/>
</dbReference>
<dbReference type="GO" id="GO:0006935">
    <property type="term" value="P:chemotaxis"/>
    <property type="evidence" value="ECO:0007669"/>
    <property type="project" value="UniProtKB-KW"/>
</dbReference>